<name>A0A327KNX5_9BRAD</name>
<proteinExistence type="predicted"/>
<evidence type="ECO:0000313" key="1">
    <source>
        <dbReference type="EMBL" id="RAI39313.1"/>
    </source>
</evidence>
<sequence length="110" mass="11565">MSNIVDFPKVPLAENAPEAGPADAHRLLGSLLDCTQPLMAILDALDRAAADLPDANDHQNRIAESKAVMASARARLRSVIMTSILAVDGVVMMPDGNATMLTGGKDSGRR</sequence>
<gene>
    <name evidence="1" type="ORF">CH338_09825</name>
</gene>
<comment type="caution">
    <text evidence="1">The sequence shown here is derived from an EMBL/GenBank/DDBJ whole genome shotgun (WGS) entry which is preliminary data.</text>
</comment>
<reference evidence="1 2" key="1">
    <citation type="submission" date="2017-07" db="EMBL/GenBank/DDBJ databases">
        <title>Draft Genome Sequences of Select Purple Nonsulfur Bacteria.</title>
        <authorList>
            <person name="Lasarre B."/>
            <person name="Mckinlay J.B."/>
        </authorList>
    </citation>
    <scope>NUCLEOTIDE SEQUENCE [LARGE SCALE GENOMIC DNA]</scope>
    <source>
        <strain evidence="1 2">DSM 11907</strain>
    </source>
</reference>
<protein>
    <submittedName>
        <fullName evidence="1">Uncharacterized protein</fullName>
    </submittedName>
</protein>
<dbReference type="AlphaFoldDB" id="A0A327KNX5"/>
<dbReference type="RefSeq" id="WP_111356924.1">
    <property type="nucleotide sequence ID" value="NZ_NHSK01000111.1"/>
</dbReference>
<accession>A0A327KNX5</accession>
<evidence type="ECO:0000313" key="2">
    <source>
        <dbReference type="Proteomes" id="UP000248863"/>
    </source>
</evidence>
<organism evidence="1 2">
    <name type="scientific">Rhodoplanes elegans</name>
    <dbReference type="NCBI Taxonomy" id="29408"/>
    <lineage>
        <taxon>Bacteria</taxon>
        <taxon>Pseudomonadati</taxon>
        <taxon>Pseudomonadota</taxon>
        <taxon>Alphaproteobacteria</taxon>
        <taxon>Hyphomicrobiales</taxon>
        <taxon>Nitrobacteraceae</taxon>
        <taxon>Rhodoplanes</taxon>
    </lineage>
</organism>
<dbReference type="EMBL" id="NPEU01000081">
    <property type="protein sequence ID" value="RAI39313.1"/>
    <property type="molecule type" value="Genomic_DNA"/>
</dbReference>
<keyword evidence="2" id="KW-1185">Reference proteome</keyword>
<dbReference type="Proteomes" id="UP000248863">
    <property type="component" value="Unassembled WGS sequence"/>
</dbReference>